<dbReference type="InterPro" id="IPR000639">
    <property type="entry name" value="Epox_hydrolase-like"/>
</dbReference>
<dbReference type="GO" id="GO:0003824">
    <property type="term" value="F:catalytic activity"/>
    <property type="evidence" value="ECO:0007669"/>
    <property type="project" value="InterPro"/>
</dbReference>
<dbReference type="InterPro" id="IPR050266">
    <property type="entry name" value="AB_hydrolase_sf"/>
</dbReference>
<name>A0A1T4MY64_9FUSO</name>
<dbReference type="InterPro" id="IPR029058">
    <property type="entry name" value="AB_hydrolase_fold"/>
</dbReference>
<dbReference type="STRING" id="180163.SAMN02745174_01378"/>
<dbReference type="Proteomes" id="UP000191153">
    <property type="component" value="Unassembled WGS sequence"/>
</dbReference>
<dbReference type="PANTHER" id="PTHR43798:SF29">
    <property type="entry name" value="AB HYDROLASE-1 DOMAIN-CONTAINING PROTEIN"/>
    <property type="match status" value="1"/>
</dbReference>
<dbReference type="SUPFAM" id="SSF53474">
    <property type="entry name" value="alpha/beta-Hydrolases"/>
    <property type="match status" value="1"/>
</dbReference>
<dbReference type="PANTHER" id="PTHR43798">
    <property type="entry name" value="MONOACYLGLYCEROL LIPASE"/>
    <property type="match status" value="1"/>
</dbReference>
<accession>A0A1T4MY64</accession>
<dbReference type="PRINTS" id="PR00412">
    <property type="entry name" value="EPOXHYDRLASE"/>
</dbReference>
<dbReference type="EMBL" id="FUWX01000009">
    <property type="protein sequence ID" value="SJZ71942.1"/>
    <property type="molecule type" value="Genomic_DNA"/>
</dbReference>
<dbReference type="AlphaFoldDB" id="A0A1T4MY64"/>
<proteinExistence type="predicted"/>
<sequence length="269" mass="30798">MLIELKNKKKINVEIIGEGTPIIFVHSYLWDLNMWEPQLKEFSKKYKCIGIDLWGHGKSEPLDKIENYSLEELSEDIIEITEKLNIDKFIYVGLSVGAMLGSYLGLNHGNKILKMVLMDGYSGDEPNCTKGKYFYMLDTIEKIKMIPEEMADIITPMFFSKKENEEKGTLYKGFKNELLNKKAENIDTIVALGRGIFGRENILNRLENIKVPTMFMVGEEDIPRPVYESEEMGKLVKDSKVVIIPKGGHISNLENAEFVNTKIEEFIGE</sequence>
<protein>
    <submittedName>
        <fullName evidence="2">Pimeloyl-ACP methyl ester carboxylesterase</fullName>
    </submittedName>
</protein>
<keyword evidence="3" id="KW-1185">Reference proteome</keyword>
<reference evidence="2 3" key="1">
    <citation type="submission" date="2017-02" db="EMBL/GenBank/DDBJ databases">
        <authorList>
            <person name="Peterson S.W."/>
        </authorList>
    </citation>
    <scope>NUCLEOTIDE SEQUENCE [LARGE SCALE GENOMIC DNA]</scope>
    <source>
        <strain evidence="2 3">ATCC 700028</strain>
    </source>
</reference>
<evidence type="ECO:0000313" key="3">
    <source>
        <dbReference type="Proteomes" id="UP000191153"/>
    </source>
</evidence>
<feature type="domain" description="AB hydrolase-1" evidence="1">
    <location>
        <begin position="21"/>
        <end position="120"/>
    </location>
</feature>
<evidence type="ECO:0000259" key="1">
    <source>
        <dbReference type="Pfam" id="PF00561"/>
    </source>
</evidence>
<dbReference type="Gene3D" id="3.40.50.1820">
    <property type="entry name" value="alpha/beta hydrolase"/>
    <property type="match status" value="1"/>
</dbReference>
<dbReference type="InterPro" id="IPR000073">
    <property type="entry name" value="AB_hydrolase_1"/>
</dbReference>
<dbReference type="OrthoDB" id="252464at2"/>
<dbReference type="RefSeq" id="WP_078693872.1">
    <property type="nucleotide sequence ID" value="NZ_FUWX01000009.1"/>
</dbReference>
<gene>
    <name evidence="2" type="ORF">SAMN02745174_01378</name>
</gene>
<dbReference type="Pfam" id="PF00561">
    <property type="entry name" value="Abhydrolase_1"/>
    <property type="match status" value="1"/>
</dbReference>
<organism evidence="2 3">
    <name type="scientific">Cetobacterium ceti</name>
    <dbReference type="NCBI Taxonomy" id="180163"/>
    <lineage>
        <taxon>Bacteria</taxon>
        <taxon>Fusobacteriati</taxon>
        <taxon>Fusobacteriota</taxon>
        <taxon>Fusobacteriia</taxon>
        <taxon>Fusobacteriales</taxon>
        <taxon>Fusobacteriaceae</taxon>
        <taxon>Cetobacterium</taxon>
    </lineage>
</organism>
<evidence type="ECO:0000313" key="2">
    <source>
        <dbReference type="EMBL" id="SJZ71942.1"/>
    </source>
</evidence>